<evidence type="ECO:0000256" key="2">
    <source>
        <dbReference type="ARBA" id="ARBA00004496"/>
    </source>
</evidence>
<dbReference type="Pfam" id="PF03517">
    <property type="entry name" value="Voldacs"/>
    <property type="match status" value="1"/>
</dbReference>
<keyword evidence="3" id="KW-0963">Cytoplasm</keyword>
<dbReference type="Gene3D" id="2.30.29.30">
    <property type="entry name" value="Pleckstrin-homology domain (PH domain)/Phosphotyrosine-binding domain (PTB)"/>
    <property type="match status" value="1"/>
</dbReference>
<dbReference type="PANTHER" id="PTHR21399:SF0">
    <property type="entry name" value="METHYLOSOME SUBUNIT PICLN"/>
    <property type="match status" value="1"/>
</dbReference>
<evidence type="ECO:0000256" key="3">
    <source>
        <dbReference type="ARBA" id="ARBA00022490"/>
    </source>
</evidence>
<organism evidence="6">
    <name type="scientific">Leptocylindrus danicus</name>
    <dbReference type="NCBI Taxonomy" id="163516"/>
    <lineage>
        <taxon>Eukaryota</taxon>
        <taxon>Sar</taxon>
        <taxon>Stramenopiles</taxon>
        <taxon>Ochrophyta</taxon>
        <taxon>Bacillariophyta</taxon>
        <taxon>Coscinodiscophyceae</taxon>
        <taxon>Chaetocerotophycidae</taxon>
        <taxon>Leptocylindrales</taxon>
        <taxon>Leptocylindraceae</taxon>
        <taxon>Leptocylindrus</taxon>
    </lineage>
</organism>
<dbReference type="GO" id="GO:0000387">
    <property type="term" value="P:spliceosomal snRNP assembly"/>
    <property type="evidence" value="ECO:0007669"/>
    <property type="project" value="TreeGrafter"/>
</dbReference>
<evidence type="ECO:0000256" key="4">
    <source>
        <dbReference type="ARBA" id="ARBA00023242"/>
    </source>
</evidence>
<feature type="region of interest" description="Disordered" evidence="5">
    <location>
        <begin position="292"/>
        <end position="312"/>
    </location>
</feature>
<dbReference type="GO" id="GO:0005829">
    <property type="term" value="C:cytosol"/>
    <property type="evidence" value="ECO:0007669"/>
    <property type="project" value="TreeGrafter"/>
</dbReference>
<comment type="subcellular location">
    <subcellularLocation>
        <location evidence="2">Cytoplasm</location>
    </subcellularLocation>
    <subcellularLocation>
        <location evidence="1">Nucleus</location>
    </subcellularLocation>
</comment>
<dbReference type="GO" id="GO:0005681">
    <property type="term" value="C:spliceosomal complex"/>
    <property type="evidence" value="ECO:0007669"/>
    <property type="project" value="TreeGrafter"/>
</dbReference>
<dbReference type="PANTHER" id="PTHR21399">
    <property type="entry name" value="CHLORIDE CONDUCTANCE REGULATORY PROTEIN ICLN"/>
    <property type="match status" value="1"/>
</dbReference>
<evidence type="ECO:0000313" key="6">
    <source>
        <dbReference type="EMBL" id="CAD9612079.1"/>
    </source>
</evidence>
<dbReference type="AlphaFoldDB" id="A0A7S2LNX7"/>
<keyword evidence="4" id="KW-0539">Nucleus</keyword>
<evidence type="ECO:0000256" key="5">
    <source>
        <dbReference type="SAM" id="MobiDB-lite"/>
    </source>
</evidence>
<dbReference type="EMBL" id="HBGY01032485">
    <property type="protein sequence ID" value="CAD9612079.1"/>
    <property type="molecule type" value="Transcribed_RNA"/>
</dbReference>
<reference evidence="6" key="1">
    <citation type="submission" date="2021-01" db="EMBL/GenBank/DDBJ databases">
        <authorList>
            <person name="Corre E."/>
            <person name="Pelletier E."/>
            <person name="Niang G."/>
            <person name="Scheremetjew M."/>
            <person name="Finn R."/>
            <person name="Kale V."/>
            <person name="Holt S."/>
            <person name="Cochrane G."/>
            <person name="Meng A."/>
            <person name="Brown T."/>
            <person name="Cohen L."/>
        </authorList>
    </citation>
    <scope>NUCLEOTIDE SEQUENCE</scope>
    <source>
        <strain evidence="6">B650</strain>
    </source>
</reference>
<sequence>MMSQEDTPRIYCGIDAGIERSDQCVGGVVLNKSETCLAISHVDVSLSGLSRYYGDTCNETTKSTNSFSRIPGTMLITSDRIVFAADENNETFDLSIDAGLVSLHALSSEPQNCMYCQLDLRADDYAADEIQSSSDQEQQHIEKTEDEAAYTPVEVYFFPVANRDDTIDVGPGSSSVGEQLGQIFDALSTMAELNPDDIDDDHGDGNDDGDCDGFFFMGGDGNVEMTSDPTALLATTSYSVDGGNGCESGGATASSEGEATEEERASMLERLDALLLVPPELELDENGVRIREISGQGNDGQFSDAEEDDGLL</sequence>
<protein>
    <submittedName>
        <fullName evidence="6">Uncharacterized protein</fullName>
    </submittedName>
</protein>
<proteinExistence type="predicted"/>
<name>A0A7S2LNX7_9STRA</name>
<dbReference type="GO" id="GO:0034715">
    <property type="term" value="C:pICln-Sm protein complex"/>
    <property type="evidence" value="ECO:0007669"/>
    <property type="project" value="TreeGrafter"/>
</dbReference>
<dbReference type="InterPro" id="IPR011993">
    <property type="entry name" value="PH-like_dom_sf"/>
</dbReference>
<accession>A0A7S2LNX7</accession>
<dbReference type="GO" id="GO:0045292">
    <property type="term" value="P:mRNA cis splicing, via spliceosome"/>
    <property type="evidence" value="ECO:0007669"/>
    <property type="project" value="TreeGrafter"/>
</dbReference>
<evidence type="ECO:0000256" key="1">
    <source>
        <dbReference type="ARBA" id="ARBA00004123"/>
    </source>
</evidence>
<dbReference type="InterPro" id="IPR039924">
    <property type="entry name" value="ICln/Lot5/Saf5"/>
</dbReference>
<gene>
    <name evidence="6" type="ORF">LDAN0321_LOCUS20312</name>
</gene>